<evidence type="ECO:0000256" key="1">
    <source>
        <dbReference type="ARBA" id="ARBA00022448"/>
    </source>
</evidence>
<dbReference type="InterPro" id="IPR009016">
    <property type="entry name" value="Fe_hydrogenase"/>
</dbReference>
<dbReference type="Gene3D" id="3.40.950.10">
    <property type="entry name" value="Fe-only Hydrogenase (Larger Subunit), Chain L, domain 3"/>
    <property type="match status" value="1"/>
</dbReference>
<dbReference type="GO" id="GO:0046872">
    <property type="term" value="F:metal ion binding"/>
    <property type="evidence" value="ECO:0007669"/>
    <property type="project" value="UniProtKB-KW"/>
</dbReference>
<evidence type="ECO:0000313" key="11">
    <source>
        <dbReference type="Proteomes" id="UP000484547"/>
    </source>
</evidence>
<keyword evidence="6" id="KW-0411">Iron-sulfur</keyword>
<keyword evidence="1" id="KW-0813">Transport</keyword>
<evidence type="ECO:0000256" key="3">
    <source>
        <dbReference type="ARBA" id="ARBA00022723"/>
    </source>
</evidence>
<gene>
    <name evidence="8" type="ORF">GMD11_10080</name>
    <name evidence="9" type="ORF">GMD18_09325</name>
</gene>
<name>A0A3G9HGH2_9FIRM</name>
<dbReference type="GeneID" id="49407733"/>
<comment type="caution">
    <text evidence="8">The sequence shown here is derived from an EMBL/GenBank/DDBJ whole genome shotgun (WGS) entry which is preliminary data.</text>
</comment>
<dbReference type="InterPro" id="IPR017896">
    <property type="entry name" value="4Fe4S_Fe-S-bd"/>
</dbReference>
<dbReference type="EMBL" id="WNBM01000009">
    <property type="protein sequence ID" value="MTT76609.1"/>
    <property type="molecule type" value="Genomic_DNA"/>
</dbReference>
<evidence type="ECO:0000256" key="6">
    <source>
        <dbReference type="ARBA" id="ARBA00023014"/>
    </source>
</evidence>
<evidence type="ECO:0000256" key="2">
    <source>
        <dbReference type="ARBA" id="ARBA00022485"/>
    </source>
</evidence>
<dbReference type="PROSITE" id="PS51379">
    <property type="entry name" value="4FE4S_FER_2"/>
    <property type="match status" value="2"/>
</dbReference>
<evidence type="ECO:0000313" key="9">
    <source>
        <dbReference type="EMBL" id="MTU04598.1"/>
    </source>
</evidence>
<evidence type="ECO:0000256" key="4">
    <source>
        <dbReference type="ARBA" id="ARBA00022982"/>
    </source>
</evidence>
<sequence>MELTEVTKFRRAVLTGLARFTWQGTLPEHIYDILYSVVTEDSPRVRCCVHKERAVLKNRINMALGLTVGLNIVEASKIALTEPVNKALPIIDVLPEACDQCPIDKFLVTDACRHCVAHKCMNKCPKKAITIHQNRAYIDKTKCIECGMCKKVCPYGAIIEISRPCERSCALNAIHAGADRKAKIDTSKCVECGSCRSACPFGAIDERSNIVQIIQAIRAGQRVHALLAPSFIGQMGFKVTPPQIVAALKKMGFAAIEEVAVGADMTALHETKEFMEKVPARQKYMTNSCCPAFVALIQKHLPNEADKVSTTVSPMVACGRYVKSEYPEAVTVFIGPCIAKKGEARKFSDAIDYVLTFEELACMMAGAEIDPATLASESYINQASGFGISFPLLKGVQGALNHTLEELEETQVQAHYASGLEACLDDMKKLASGKLPCQYFEGMACVNGCIDGPGALAESGLVSVLIKKYASESQHKTVHGDTTAVKAVKKVDMEVR</sequence>
<keyword evidence="3" id="KW-0479">Metal-binding</keyword>
<feature type="domain" description="4Fe-4S ferredoxin-type" evidence="7">
    <location>
        <begin position="134"/>
        <end position="164"/>
    </location>
</feature>
<evidence type="ECO:0000259" key="7">
    <source>
        <dbReference type="PROSITE" id="PS51379"/>
    </source>
</evidence>
<dbReference type="Pfam" id="PF02906">
    <property type="entry name" value="Fe_hyd_lg_C"/>
    <property type="match status" value="1"/>
</dbReference>
<accession>A0A3G9HGH2</accession>
<dbReference type="NCBIfam" id="TIGR04105">
    <property type="entry name" value="FeFe_hydrog_B1"/>
    <property type="match status" value="1"/>
</dbReference>
<dbReference type="Pfam" id="PF00037">
    <property type="entry name" value="Fer4"/>
    <property type="match status" value="2"/>
</dbReference>
<dbReference type="Gene3D" id="3.30.70.20">
    <property type="match status" value="2"/>
</dbReference>
<dbReference type="OrthoDB" id="9798098at2"/>
<dbReference type="PROSITE" id="PS00198">
    <property type="entry name" value="4FE4S_FER_1"/>
    <property type="match status" value="1"/>
</dbReference>
<dbReference type="SUPFAM" id="SSF54862">
    <property type="entry name" value="4Fe-4S ferredoxins"/>
    <property type="match status" value="1"/>
</dbReference>
<organism evidence="8 11">
    <name type="scientific">Phascolarctobacterium faecium</name>
    <dbReference type="NCBI Taxonomy" id="33025"/>
    <lineage>
        <taxon>Bacteria</taxon>
        <taxon>Bacillati</taxon>
        <taxon>Bacillota</taxon>
        <taxon>Negativicutes</taxon>
        <taxon>Acidaminococcales</taxon>
        <taxon>Acidaminococcaceae</taxon>
        <taxon>Phascolarctobacterium</taxon>
    </lineage>
</organism>
<protein>
    <submittedName>
        <fullName evidence="8">Hydrogenase expression protein HupD</fullName>
    </submittedName>
</protein>
<dbReference type="Proteomes" id="UP000484547">
    <property type="component" value="Unassembled WGS sequence"/>
</dbReference>
<dbReference type="InterPro" id="IPR050294">
    <property type="entry name" value="RnfB_subfamily"/>
</dbReference>
<dbReference type="InterPro" id="IPR027631">
    <property type="entry name" value="Mono_FeFe_hydrog"/>
</dbReference>
<keyword evidence="10" id="KW-1185">Reference proteome</keyword>
<dbReference type="AlphaFoldDB" id="A0A3G9HGH2"/>
<evidence type="ECO:0000256" key="5">
    <source>
        <dbReference type="ARBA" id="ARBA00023004"/>
    </source>
</evidence>
<dbReference type="EMBL" id="WNBW01000009">
    <property type="protein sequence ID" value="MTU04598.1"/>
    <property type="molecule type" value="Genomic_DNA"/>
</dbReference>
<proteinExistence type="predicted"/>
<dbReference type="GO" id="GO:0051539">
    <property type="term" value="F:4 iron, 4 sulfur cluster binding"/>
    <property type="evidence" value="ECO:0007669"/>
    <property type="project" value="UniProtKB-KW"/>
</dbReference>
<dbReference type="SUPFAM" id="SSF53920">
    <property type="entry name" value="Fe-only hydrogenase"/>
    <property type="match status" value="1"/>
</dbReference>
<dbReference type="Proteomes" id="UP000443070">
    <property type="component" value="Unassembled WGS sequence"/>
</dbReference>
<dbReference type="RefSeq" id="WP_113078075.1">
    <property type="nucleotide sequence ID" value="NZ_AP019004.1"/>
</dbReference>
<evidence type="ECO:0000313" key="8">
    <source>
        <dbReference type="EMBL" id="MTT76609.1"/>
    </source>
</evidence>
<evidence type="ECO:0000313" key="10">
    <source>
        <dbReference type="Proteomes" id="UP000443070"/>
    </source>
</evidence>
<feature type="domain" description="4Fe-4S ferredoxin-type" evidence="7">
    <location>
        <begin position="180"/>
        <end position="209"/>
    </location>
</feature>
<keyword evidence="2" id="KW-0004">4Fe-4S</keyword>
<dbReference type="PANTHER" id="PTHR42859:SF10">
    <property type="entry name" value="DIMETHYLSULFOXIDE REDUCTASE CHAIN B"/>
    <property type="match status" value="1"/>
</dbReference>
<reference evidence="10 11" key="1">
    <citation type="journal article" date="2019" name="Nat. Med.">
        <title>A library of human gut bacterial isolates paired with longitudinal multiomics data enables mechanistic microbiome research.</title>
        <authorList>
            <person name="Poyet M."/>
            <person name="Groussin M."/>
            <person name="Gibbons S.M."/>
            <person name="Avila-Pacheco J."/>
            <person name="Jiang X."/>
            <person name="Kearney S.M."/>
            <person name="Perrotta A.R."/>
            <person name="Berdy B."/>
            <person name="Zhao S."/>
            <person name="Lieberman T.D."/>
            <person name="Swanson P.K."/>
            <person name="Smith M."/>
            <person name="Roesemann S."/>
            <person name="Alexander J.E."/>
            <person name="Rich S.A."/>
            <person name="Livny J."/>
            <person name="Vlamakis H."/>
            <person name="Clish C."/>
            <person name="Bullock K."/>
            <person name="Deik A."/>
            <person name="Scott J."/>
            <person name="Pierce K.A."/>
            <person name="Xavier R.J."/>
            <person name="Alm E.J."/>
        </authorList>
    </citation>
    <scope>NUCLEOTIDE SEQUENCE [LARGE SCALE GENOMIC DNA]</scope>
    <source>
        <strain evidence="8 11">BIOML-A13</strain>
        <strain evidence="9 10">BIOML-A3</strain>
    </source>
</reference>
<keyword evidence="4" id="KW-0249">Electron transport</keyword>
<dbReference type="InterPro" id="IPR004108">
    <property type="entry name" value="Fe_hydrogenase_lsu_C"/>
</dbReference>
<dbReference type="PANTHER" id="PTHR42859">
    <property type="entry name" value="OXIDOREDUCTASE"/>
    <property type="match status" value="1"/>
</dbReference>
<keyword evidence="5" id="KW-0408">Iron</keyword>
<dbReference type="InterPro" id="IPR017900">
    <property type="entry name" value="4Fe4S_Fe_S_CS"/>
</dbReference>